<proteinExistence type="predicted"/>
<evidence type="ECO:0000256" key="2">
    <source>
        <dbReference type="ARBA" id="ARBA00022737"/>
    </source>
</evidence>
<evidence type="ECO:0000256" key="1">
    <source>
        <dbReference type="ARBA" id="ARBA00022614"/>
    </source>
</evidence>
<dbReference type="Pfam" id="PF00560">
    <property type="entry name" value="LRR_1"/>
    <property type="match status" value="1"/>
</dbReference>
<evidence type="ECO:0000313" key="5">
    <source>
        <dbReference type="Proteomes" id="UP000593561"/>
    </source>
</evidence>
<gene>
    <name evidence="4" type="ORF">Godav_000046</name>
</gene>
<dbReference type="AlphaFoldDB" id="A0A7J8THN7"/>
<evidence type="ECO:0000313" key="4">
    <source>
        <dbReference type="EMBL" id="MBA0637644.1"/>
    </source>
</evidence>
<keyword evidence="2" id="KW-0677">Repeat</keyword>
<dbReference type="GO" id="GO:0005737">
    <property type="term" value="C:cytoplasm"/>
    <property type="evidence" value="ECO:0007669"/>
    <property type="project" value="TreeGrafter"/>
</dbReference>
<accession>A0A7J8THN7</accession>
<dbReference type="SMART" id="SM00364">
    <property type="entry name" value="LRR_BAC"/>
    <property type="match status" value="3"/>
</dbReference>
<dbReference type="EMBL" id="JABFAC010248859">
    <property type="protein sequence ID" value="MBA0637644.1"/>
    <property type="molecule type" value="Genomic_DNA"/>
</dbReference>
<dbReference type="Proteomes" id="UP000593561">
    <property type="component" value="Unassembled WGS sequence"/>
</dbReference>
<reference evidence="4 5" key="1">
    <citation type="journal article" date="2019" name="Genome Biol. Evol.">
        <title>Insights into the evolution of the New World diploid cottons (Gossypium, subgenus Houzingenia) based on genome sequencing.</title>
        <authorList>
            <person name="Grover C.E."/>
            <person name="Arick M.A. 2nd"/>
            <person name="Thrash A."/>
            <person name="Conover J.L."/>
            <person name="Sanders W.S."/>
            <person name="Peterson D.G."/>
            <person name="Frelichowski J.E."/>
            <person name="Scheffler J.A."/>
            <person name="Scheffler B.E."/>
            <person name="Wendel J.F."/>
        </authorList>
    </citation>
    <scope>NUCLEOTIDE SEQUENCE [LARGE SCALE GENOMIC DNA]</scope>
    <source>
        <strain evidence="4">27</strain>
        <tissue evidence="4">Leaf</tissue>
    </source>
</reference>
<dbReference type="InterPro" id="IPR050216">
    <property type="entry name" value="LRR_domain-containing"/>
</dbReference>
<keyword evidence="1" id="KW-0433">Leucine-rich repeat</keyword>
<dbReference type="SUPFAM" id="SSF52047">
    <property type="entry name" value="RNI-like"/>
    <property type="match status" value="1"/>
</dbReference>
<dbReference type="InterPro" id="IPR055414">
    <property type="entry name" value="LRR_R13L4/SHOC2-like"/>
</dbReference>
<dbReference type="PANTHER" id="PTHR48051:SF1">
    <property type="entry name" value="RAS SUPPRESSOR PROTEIN 1"/>
    <property type="match status" value="1"/>
</dbReference>
<dbReference type="Gene3D" id="3.80.10.10">
    <property type="entry name" value="Ribonuclease Inhibitor"/>
    <property type="match status" value="1"/>
</dbReference>
<evidence type="ECO:0000259" key="3">
    <source>
        <dbReference type="Pfam" id="PF23598"/>
    </source>
</evidence>
<keyword evidence="5" id="KW-1185">Reference proteome</keyword>
<protein>
    <recommendedName>
        <fullName evidence="3">Disease resistance R13L4/SHOC-2-like LRR domain-containing protein</fullName>
    </recommendedName>
</protein>
<dbReference type="SMART" id="SM00369">
    <property type="entry name" value="LRR_TYP"/>
    <property type="match status" value="4"/>
</dbReference>
<dbReference type="InterPro" id="IPR032675">
    <property type="entry name" value="LRR_dom_sf"/>
</dbReference>
<name>A0A7J8THN7_GOSDV</name>
<organism evidence="4 5">
    <name type="scientific">Gossypium davidsonii</name>
    <name type="common">Davidson's cotton</name>
    <name type="synonym">Gossypium klotzschianum subsp. davidsonii</name>
    <dbReference type="NCBI Taxonomy" id="34287"/>
    <lineage>
        <taxon>Eukaryota</taxon>
        <taxon>Viridiplantae</taxon>
        <taxon>Streptophyta</taxon>
        <taxon>Embryophyta</taxon>
        <taxon>Tracheophyta</taxon>
        <taxon>Spermatophyta</taxon>
        <taxon>Magnoliopsida</taxon>
        <taxon>eudicotyledons</taxon>
        <taxon>Gunneridae</taxon>
        <taxon>Pentapetalae</taxon>
        <taxon>rosids</taxon>
        <taxon>malvids</taxon>
        <taxon>Malvales</taxon>
        <taxon>Malvaceae</taxon>
        <taxon>Malvoideae</taxon>
        <taxon>Gossypium</taxon>
    </lineage>
</organism>
<dbReference type="InterPro" id="IPR001611">
    <property type="entry name" value="Leu-rich_rpt"/>
</dbReference>
<dbReference type="Pfam" id="PF23598">
    <property type="entry name" value="LRR_14"/>
    <property type="match status" value="1"/>
</dbReference>
<dbReference type="PANTHER" id="PTHR48051">
    <property type="match status" value="1"/>
</dbReference>
<sequence length="288" mass="32134">MGSSESKAADSKASRIARWRSTGIVALREAKLKTFPDEVLDLDKSVRTLDLTQNKLVEIPMEISELVNMQRLVRYSQLLLAICRVSFHVMQTQVQESDTNITFNILASNHIEQLPSTMGNLQSLKAMILDGNRITSLPDELGELVKLEKLSISGNMLMSLPNTIGSLRNLSLLNVSDNKLKYLPESIGICSSLEELQANELPASVCNLVQLKSLSLNNNKVNQIPPNILKDCKALQNFSLHDNPISMSQFQQMDGFEEFEARRKKKFDKQLDSNVMIGSKGLDEGVDL</sequence>
<dbReference type="InterPro" id="IPR003591">
    <property type="entry name" value="Leu-rich_rpt_typical-subtyp"/>
</dbReference>
<feature type="domain" description="Disease resistance R13L4/SHOC-2-like LRR" evidence="3">
    <location>
        <begin position="117"/>
        <end position="198"/>
    </location>
</feature>
<comment type="caution">
    <text evidence="4">The sequence shown here is derived from an EMBL/GenBank/DDBJ whole genome shotgun (WGS) entry which is preliminary data.</text>
</comment>